<proteinExistence type="predicted"/>
<dbReference type="GeneID" id="100369247"/>
<protein>
    <submittedName>
        <fullName evidence="2">Uncharacterized protein LOC100369247</fullName>
    </submittedName>
</protein>
<sequence>MFNTHIKITGRSIYKHPRRIGRIRKYLSNDTCQTLIHAVLSAKLDYGNSLLFGLPDNSINLLQHAQNTAARIITHTRKYDHISPVLQNLHWLPVRYRIDYKLMLLTFKALNGLAPNYILDLLHVYTPSRCLRSSNKKLLHNTNYRQKTYCGRAFSYAAPKLWNDLPLDLHEVTDVNIFKTRLKTYLFSKAYSVG</sequence>
<dbReference type="Proteomes" id="UP000694865">
    <property type="component" value="Unplaced"/>
</dbReference>
<evidence type="ECO:0000313" key="2">
    <source>
        <dbReference type="RefSeq" id="XP_006822946.1"/>
    </source>
</evidence>
<name>A0ABM0MSF5_SACKO</name>
<gene>
    <name evidence="2" type="primary">LOC100369247</name>
</gene>
<dbReference type="RefSeq" id="XP_006822946.1">
    <property type="nucleotide sequence ID" value="XM_006822883.1"/>
</dbReference>
<keyword evidence="1" id="KW-1185">Reference proteome</keyword>
<accession>A0ABM0MSF5</accession>
<organism evidence="1 2">
    <name type="scientific">Saccoglossus kowalevskii</name>
    <name type="common">Acorn worm</name>
    <dbReference type="NCBI Taxonomy" id="10224"/>
    <lineage>
        <taxon>Eukaryota</taxon>
        <taxon>Metazoa</taxon>
        <taxon>Hemichordata</taxon>
        <taxon>Enteropneusta</taxon>
        <taxon>Harrimaniidae</taxon>
        <taxon>Saccoglossus</taxon>
    </lineage>
</organism>
<evidence type="ECO:0000313" key="1">
    <source>
        <dbReference type="Proteomes" id="UP000694865"/>
    </source>
</evidence>
<reference evidence="2" key="1">
    <citation type="submission" date="2025-08" db="UniProtKB">
        <authorList>
            <consortium name="RefSeq"/>
        </authorList>
    </citation>
    <scope>IDENTIFICATION</scope>
    <source>
        <tissue evidence="2">Testes</tissue>
    </source>
</reference>